<evidence type="ECO:0000256" key="1">
    <source>
        <dbReference type="SAM" id="Phobius"/>
    </source>
</evidence>
<keyword evidence="1" id="KW-1133">Transmembrane helix</keyword>
<protein>
    <submittedName>
        <fullName evidence="2">Membrane protein</fullName>
    </submittedName>
</protein>
<keyword evidence="1" id="KW-0472">Membrane</keyword>
<dbReference type="RefSeq" id="WP_035379560.1">
    <property type="nucleotide sequence ID" value="NZ_AZQP01000019.1"/>
</dbReference>
<keyword evidence="1" id="KW-0812">Transmembrane</keyword>
<sequence length="196" mass="20533">MEQRVTAKGLKFSTRQITVIGLLSAISIVLGMTPLGFIPIPPANATIMHIPVIIGAIVEGPVVGAMIGLIFGISSIIKAITQPNILSFAFLNPIVSVLPRVLIGITAYYAYKAIPGKSHVIKSAFAAAIGTITNTAGVLGFIYLLYIQKFAAASNISLEKAKAVIIGIAATNGIPEVLVSMAIVIPVTLIMKNVRK</sequence>
<keyword evidence="3" id="KW-1185">Reference proteome</keyword>
<feature type="transmembrane region" description="Helical" evidence="1">
    <location>
        <begin position="166"/>
        <end position="191"/>
    </location>
</feature>
<evidence type="ECO:0000313" key="3">
    <source>
        <dbReference type="Proteomes" id="UP000019681"/>
    </source>
</evidence>
<dbReference type="InterPro" id="IPR024529">
    <property type="entry name" value="ECF_trnsprt_substrate-spec"/>
</dbReference>
<feature type="transmembrane region" description="Helical" evidence="1">
    <location>
        <begin position="123"/>
        <end position="146"/>
    </location>
</feature>
<gene>
    <name evidence="2" type="ORF">Q428_07505</name>
</gene>
<dbReference type="STRING" id="1403537.Q428_07505"/>
<name>A0A017RX78_9CLOT</name>
<evidence type="ECO:0000313" key="2">
    <source>
        <dbReference type="EMBL" id="EYE88515.1"/>
    </source>
</evidence>
<dbReference type="Gene3D" id="1.10.1760.20">
    <property type="match status" value="1"/>
</dbReference>
<organism evidence="2 3">
    <name type="scientific">Fervidicella metallireducens AeB</name>
    <dbReference type="NCBI Taxonomy" id="1403537"/>
    <lineage>
        <taxon>Bacteria</taxon>
        <taxon>Bacillati</taxon>
        <taxon>Bacillota</taxon>
        <taxon>Clostridia</taxon>
        <taxon>Eubacteriales</taxon>
        <taxon>Clostridiaceae</taxon>
        <taxon>Fervidicella</taxon>
    </lineage>
</organism>
<accession>A0A017RX78</accession>
<feature type="transmembrane region" description="Helical" evidence="1">
    <location>
        <begin position="52"/>
        <end position="73"/>
    </location>
</feature>
<dbReference type="Pfam" id="PF12822">
    <property type="entry name" value="ECF_trnsprt"/>
    <property type="match status" value="1"/>
</dbReference>
<proteinExistence type="predicted"/>
<feature type="transmembrane region" description="Helical" evidence="1">
    <location>
        <begin position="85"/>
        <end position="111"/>
    </location>
</feature>
<reference evidence="2 3" key="1">
    <citation type="journal article" date="2014" name="Genome Announc.">
        <title>Draft Genome Sequence of Fervidicella metallireducens Strain AeBT, an Iron-Reducing Thermoanaerobe from the Great Artesian Basin.</title>
        <authorList>
            <person name="Patel B.K."/>
        </authorList>
    </citation>
    <scope>NUCLEOTIDE SEQUENCE [LARGE SCALE GENOMIC DNA]</scope>
    <source>
        <strain evidence="2 3">AeB</strain>
    </source>
</reference>
<dbReference type="AlphaFoldDB" id="A0A017RX78"/>
<comment type="caution">
    <text evidence="2">The sequence shown here is derived from an EMBL/GenBank/DDBJ whole genome shotgun (WGS) entry which is preliminary data.</text>
</comment>
<dbReference type="EMBL" id="AZQP01000019">
    <property type="protein sequence ID" value="EYE88515.1"/>
    <property type="molecule type" value="Genomic_DNA"/>
</dbReference>
<feature type="transmembrane region" description="Helical" evidence="1">
    <location>
        <begin position="20"/>
        <end position="40"/>
    </location>
</feature>
<dbReference type="Proteomes" id="UP000019681">
    <property type="component" value="Unassembled WGS sequence"/>
</dbReference>
<dbReference type="GO" id="GO:0022857">
    <property type="term" value="F:transmembrane transporter activity"/>
    <property type="evidence" value="ECO:0007669"/>
    <property type="project" value="InterPro"/>
</dbReference>